<dbReference type="AlphaFoldDB" id="A0AAW1V104"/>
<keyword evidence="2" id="KW-1185">Reference proteome</keyword>
<gene>
    <name evidence="1" type="ORF">WA026_012288</name>
</gene>
<dbReference type="Proteomes" id="UP001431783">
    <property type="component" value="Unassembled WGS sequence"/>
</dbReference>
<organism evidence="1 2">
    <name type="scientific">Henosepilachna vigintioctopunctata</name>
    <dbReference type="NCBI Taxonomy" id="420089"/>
    <lineage>
        <taxon>Eukaryota</taxon>
        <taxon>Metazoa</taxon>
        <taxon>Ecdysozoa</taxon>
        <taxon>Arthropoda</taxon>
        <taxon>Hexapoda</taxon>
        <taxon>Insecta</taxon>
        <taxon>Pterygota</taxon>
        <taxon>Neoptera</taxon>
        <taxon>Endopterygota</taxon>
        <taxon>Coleoptera</taxon>
        <taxon>Polyphaga</taxon>
        <taxon>Cucujiformia</taxon>
        <taxon>Coccinelloidea</taxon>
        <taxon>Coccinellidae</taxon>
        <taxon>Epilachninae</taxon>
        <taxon>Epilachnini</taxon>
        <taxon>Henosepilachna</taxon>
    </lineage>
</organism>
<protein>
    <recommendedName>
        <fullName evidence="3">Dual-specificity kinase</fullName>
    </recommendedName>
</protein>
<proteinExistence type="predicted"/>
<name>A0AAW1V104_9CUCU</name>
<accession>A0AAW1V104</accession>
<evidence type="ECO:0000313" key="1">
    <source>
        <dbReference type="EMBL" id="KAK9885539.1"/>
    </source>
</evidence>
<reference evidence="1 2" key="1">
    <citation type="submission" date="2023-03" db="EMBL/GenBank/DDBJ databases">
        <title>Genome insight into feeding habits of ladybird beetles.</title>
        <authorList>
            <person name="Li H.-S."/>
            <person name="Huang Y.-H."/>
            <person name="Pang H."/>
        </authorList>
    </citation>
    <scope>NUCLEOTIDE SEQUENCE [LARGE SCALE GENOMIC DNA]</scope>
    <source>
        <strain evidence="1">SYSU_2023b</strain>
        <tissue evidence="1">Whole body</tissue>
    </source>
</reference>
<evidence type="ECO:0000313" key="2">
    <source>
        <dbReference type="Proteomes" id="UP001431783"/>
    </source>
</evidence>
<dbReference type="EMBL" id="JARQZJ010000096">
    <property type="protein sequence ID" value="KAK9885539.1"/>
    <property type="molecule type" value="Genomic_DNA"/>
</dbReference>
<evidence type="ECO:0008006" key="3">
    <source>
        <dbReference type="Google" id="ProtNLM"/>
    </source>
</evidence>
<comment type="caution">
    <text evidence="1">The sequence shown here is derived from an EMBL/GenBank/DDBJ whole genome shotgun (WGS) entry which is preliminary data.</text>
</comment>
<sequence length="114" mass="12732">MAMFNRTKWLSYRQHISKYYFVSVASGGGGGGGNEMIRRHVPLYGRLVSDDLISSSQGPGGSSVDIQAMQARIPNTFRDPAAAPLRKLSVDLIKTYKHINEVSTIRELARFRIF</sequence>